<proteinExistence type="inferred from homology"/>
<evidence type="ECO:0000313" key="4">
    <source>
        <dbReference type="Proteomes" id="UP000695026"/>
    </source>
</evidence>
<dbReference type="GO" id="GO:0015267">
    <property type="term" value="F:channel activity"/>
    <property type="evidence" value="ECO:0007669"/>
    <property type="project" value="TreeGrafter"/>
</dbReference>
<name>A0A9F2R3V6_PYTBI</name>
<dbReference type="OrthoDB" id="6020735at2759"/>
<dbReference type="InterPro" id="IPR026298">
    <property type="entry name" value="Bcl-2_fam"/>
</dbReference>
<dbReference type="GO" id="GO:0008053">
    <property type="term" value="P:mitochondrial fusion"/>
    <property type="evidence" value="ECO:0007669"/>
    <property type="project" value="TreeGrafter"/>
</dbReference>
<dbReference type="InterPro" id="IPR036834">
    <property type="entry name" value="Bcl-2-like_sf"/>
</dbReference>
<sequence>MAASIAVAGEQRLSDNISCILRIGKALLCGLIKTLWQQYAACPHHLASLEQPGRDNMPVEQVNEEDVSDSAQVYSLQEHMLRILQELRNNAEITRMAERVIGEKPLQALAEISDEMFATGINWGRIVVFFYFTYKVITQSASSFFMDAMDWAMNFLRDRLAAWIQQQGGWNSLLNFSPSSE</sequence>
<dbReference type="GO" id="GO:0008630">
    <property type="term" value="P:intrinsic apoptotic signaling pathway in response to DNA damage"/>
    <property type="evidence" value="ECO:0007669"/>
    <property type="project" value="TreeGrafter"/>
</dbReference>
<keyword evidence="4" id="KW-1185">Reference proteome</keyword>
<dbReference type="GeneID" id="103067636"/>
<evidence type="ECO:0000259" key="3">
    <source>
        <dbReference type="SMART" id="SM00337"/>
    </source>
</evidence>
<dbReference type="GO" id="GO:0051400">
    <property type="term" value="F:BH domain binding"/>
    <property type="evidence" value="ECO:0007669"/>
    <property type="project" value="TreeGrafter"/>
</dbReference>
<dbReference type="Pfam" id="PF00452">
    <property type="entry name" value="Bcl-2"/>
    <property type="match status" value="1"/>
</dbReference>
<gene>
    <name evidence="5" type="primary">LOC103067636</name>
</gene>
<dbReference type="PRINTS" id="PR01862">
    <property type="entry name" value="BCL2FAMILY"/>
</dbReference>
<dbReference type="GO" id="GO:0001836">
    <property type="term" value="P:release of cytochrome c from mitochondria"/>
    <property type="evidence" value="ECO:0007669"/>
    <property type="project" value="TreeGrafter"/>
</dbReference>
<dbReference type="RefSeq" id="XP_007435587.1">
    <property type="nucleotide sequence ID" value="XM_007435525.3"/>
</dbReference>
<dbReference type="KEGG" id="pbi:103067636"/>
<dbReference type="AlphaFoldDB" id="A0A9F2R3V6"/>
<dbReference type="InterPro" id="IPR002475">
    <property type="entry name" value="Bcl2-like"/>
</dbReference>
<dbReference type="GO" id="GO:0005741">
    <property type="term" value="C:mitochondrial outer membrane"/>
    <property type="evidence" value="ECO:0007669"/>
    <property type="project" value="TreeGrafter"/>
</dbReference>
<accession>A0A9F2R3V6</accession>
<evidence type="ECO:0000256" key="2">
    <source>
        <dbReference type="ARBA" id="ARBA00022703"/>
    </source>
</evidence>
<dbReference type="InterPro" id="IPR020726">
    <property type="entry name" value="Bcl2_BH2_motif_CS"/>
</dbReference>
<dbReference type="Proteomes" id="UP000695026">
    <property type="component" value="Unplaced"/>
</dbReference>
<reference evidence="5" key="1">
    <citation type="submission" date="2025-08" db="UniProtKB">
        <authorList>
            <consortium name="RefSeq"/>
        </authorList>
    </citation>
    <scope>IDENTIFICATION</scope>
    <source>
        <tissue evidence="5">Liver</tissue>
    </source>
</reference>
<feature type="domain" description="Bcl-2 Bcl-2 homology region 1-3" evidence="3">
    <location>
        <begin position="80"/>
        <end position="170"/>
    </location>
</feature>
<evidence type="ECO:0000313" key="5">
    <source>
        <dbReference type="RefSeq" id="XP_007435587.1"/>
    </source>
</evidence>
<evidence type="ECO:0000256" key="1">
    <source>
        <dbReference type="ARBA" id="ARBA00009458"/>
    </source>
</evidence>
<comment type="similarity">
    <text evidence="1">Belongs to the Bcl-2 family.</text>
</comment>
<keyword evidence="2" id="KW-0053">Apoptosis</keyword>
<dbReference type="Gene3D" id="1.10.437.10">
    <property type="entry name" value="Blc2-like"/>
    <property type="match status" value="1"/>
</dbReference>
<dbReference type="PROSITE" id="PS01258">
    <property type="entry name" value="BH2"/>
    <property type="match status" value="1"/>
</dbReference>
<dbReference type="PROSITE" id="PS50062">
    <property type="entry name" value="BCL2_FAMILY"/>
    <property type="match status" value="1"/>
</dbReference>
<organism evidence="4 5">
    <name type="scientific">Python bivittatus</name>
    <name type="common">Burmese python</name>
    <name type="synonym">Python molurus bivittatus</name>
    <dbReference type="NCBI Taxonomy" id="176946"/>
    <lineage>
        <taxon>Eukaryota</taxon>
        <taxon>Metazoa</taxon>
        <taxon>Chordata</taxon>
        <taxon>Craniata</taxon>
        <taxon>Vertebrata</taxon>
        <taxon>Euteleostomi</taxon>
        <taxon>Lepidosauria</taxon>
        <taxon>Squamata</taxon>
        <taxon>Bifurcata</taxon>
        <taxon>Unidentata</taxon>
        <taxon>Episquamata</taxon>
        <taxon>Toxicofera</taxon>
        <taxon>Serpentes</taxon>
        <taxon>Henophidia</taxon>
        <taxon>Pythonidae</taxon>
        <taxon>Python</taxon>
    </lineage>
</organism>
<dbReference type="PANTHER" id="PTHR11256">
    <property type="entry name" value="BCL-2 RELATED"/>
    <property type="match status" value="1"/>
</dbReference>
<dbReference type="SMART" id="SM00337">
    <property type="entry name" value="BCL"/>
    <property type="match status" value="1"/>
</dbReference>
<dbReference type="SUPFAM" id="SSF56854">
    <property type="entry name" value="Bcl-2 inhibitors of programmed cell death"/>
    <property type="match status" value="1"/>
</dbReference>
<dbReference type="InterPro" id="IPR046371">
    <property type="entry name" value="Bcl-2_BH1-3"/>
</dbReference>
<dbReference type="PANTHER" id="PTHR11256:SF42">
    <property type="entry name" value="APOPTOSIS REGULATOR BAX"/>
    <property type="match status" value="1"/>
</dbReference>
<protein>
    <submittedName>
        <fullName evidence="5">Apoptosis regulator BAX-like isoform X2</fullName>
    </submittedName>
</protein>
<dbReference type="GO" id="GO:0097192">
    <property type="term" value="P:extrinsic apoptotic signaling pathway in absence of ligand"/>
    <property type="evidence" value="ECO:0007669"/>
    <property type="project" value="TreeGrafter"/>
</dbReference>
<dbReference type="GO" id="GO:0042981">
    <property type="term" value="P:regulation of apoptotic process"/>
    <property type="evidence" value="ECO:0007669"/>
    <property type="project" value="InterPro"/>
</dbReference>